<dbReference type="EMBL" id="JASCZI010242623">
    <property type="protein sequence ID" value="MED6211629.1"/>
    <property type="molecule type" value="Genomic_DNA"/>
</dbReference>
<accession>A0ABU6YNT9</accession>
<evidence type="ECO:0000313" key="1">
    <source>
        <dbReference type="EMBL" id="MED6211629.1"/>
    </source>
</evidence>
<evidence type="ECO:0000313" key="2">
    <source>
        <dbReference type="Proteomes" id="UP001341840"/>
    </source>
</evidence>
<reference evidence="1 2" key="1">
    <citation type="journal article" date="2023" name="Plants (Basel)">
        <title>Bridging the Gap: Combining Genomics and Transcriptomics Approaches to Understand Stylosanthes scabra, an Orphan Legume from the Brazilian Caatinga.</title>
        <authorList>
            <person name="Ferreira-Neto J.R.C."/>
            <person name="da Silva M.D."/>
            <person name="Binneck E."/>
            <person name="de Melo N.F."/>
            <person name="da Silva R.H."/>
            <person name="de Melo A.L.T.M."/>
            <person name="Pandolfi V."/>
            <person name="Bustamante F.O."/>
            <person name="Brasileiro-Vidal A.C."/>
            <person name="Benko-Iseppon A.M."/>
        </authorList>
    </citation>
    <scope>NUCLEOTIDE SEQUENCE [LARGE SCALE GENOMIC DNA]</scope>
    <source>
        <tissue evidence="1">Leaves</tissue>
    </source>
</reference>
<organism evidence="1 2">
    <name type="scientific">Stylosanthes scabra</name>
    <dbReference type="NCBI Taxonomy" id="79078"/>
    <lineage>
        <taxon>Eukaryota</taxon>
        <taxon>Viridiplantae</taxon>
        <taxon>Streptophyta</taxon>
        <taxon>Embryophyta</taxon>
        <taxon>Tracheophyta</taxon>
        <taxon>Spermatophyta</taxon>
        <taxon>Magnoliopsida</taxon>
        <taxon>eudicotyledons</taxon>
        <taxon>Gunneridae</taxon>
        <taxon>Pentapetalae</taxon>
        <taxon>rosids</taxon>
        <taxon>fabids</taxon>
        <taxon>Fabales</taxon>
        <taxon>Fabaceae</taxon>
        <taxon>Papilionoideae</taxon>
        <taxon>50 kb inversion clade</taxon>
        <taxon>dalbergioids sensu lato</taxon>
        <taxon>Dalbergieae</taxon>
        <taxon>Pterocarpus clade</taxon>
        <taxon>Stylosanthes</taxon>
    </lineage>
</organism>
<comment type="caution">
    <text evidence="1">The sequence shown here is derived from an EMBL/GenBank/DDBJ whole genome shotgun (WGS) entry which is preliminary data.</text>
</comment>
<name>A0ABU6YNT9_9FABA</name>
<dbReference type="Proteomes" id="UP001341840">
    <property type="component" value="Unassembled WGS sequence"/>
</dbReference>
<proteinExistence type="predicted"/>
<gene>
    <name evidence="1" type="ORF">PIB30_075589</name>
</gene>
<protein>
    <submittedName>
        <fullName evidence="1">Uncharacterized protein</fullName>
    </submittedName>
</protein>
<keyword evidence="2" id="KW-1185">Reference proteome</keyword>
<sequence>MPLPLALSLLHMNNQTRILPPMKVILVRLCWSLDHTYIGLFVEGPFVPFSTLPFQVTGVLVAALLIVHFVHFHNLPPSLPLYSVRPPLVQKTCSLPPPYSSSRICWKALPPS</sequence>